<sequence length="331" mass="37379">MSPKSNKRVKASILQPKDGAKSCNTPETTNLTPETLGHKGFLALPHELIYMILSHYNEIKIEDIMINPTSLPARFLHRFKALRSLSQLCRLSRKIYLPSLYERLQICITTTPTWYKEHGNGLIRKCNGLLESQHLWPYVRTITVCFTRFEMHRVLPSFIQLLKALPNVQTLEIPHVHALMTSTFKKYFEGNIFPTIQKVVLPTCAHWILRSCPGIRDVTCNEGDGGVLISAVVSAGGRNLEALSAIVAGPVHMRQLVKADPPLKRVRVDVGMKDPENLIRSFSKFPTLRVIEIDTDNRDVDHLVKIASDTLRACAEYSLLKSKGFKNVSRS</sequence>
<gene>
    <name evidence="1" type="ORF">RDB_LOCUS117146</name>
</gene>
<protein>
    <submittedName>
        <fullName evidence="1">Uncharacterized protein</fullName>
    </submittedName>
</protein>
<comment type="caution">
    <text evidence="1">The sequence shown here is derived from an EMBL/GenBank/DDBJ whole genome shotgun (WGS) entry which is preliminary data.</text>
</comment>
<name>A0A8H3CC84_9AGAM</name>
<dbReference type="Proteomes" id="UP000663888">
    <property type="component" value="Unassembled WGS sequence"/>
</dbReference>
<reference evidence="1" key="1">
    <citation type="submission" date="2021-01" db="EMBL/GenBank/DDBJ databases">
        <authorList>
            <person name="Kaushik A."/>
        </authorList>
    </citation>
    <scope>NUCLEOTIDE SEQUENCE</scope>
    <source>
        <strain evidence="1">AG4-R118</strain>
    </source>
</reference>
<evidence type="ECO:0000313" key="2">
    <source>
        <dbReference type="Proteomes" id="UP000663888"/>
    </source>
</evidence>
<proteinExistence type="predicted"/>
<accession>A0A8H3CC84</accession>
<dbReference type="AlphaFoldDB" id="A0A8H3CC84"/>
<organism evidence="1 2">
    <name type="scientific">Rhizoctonia solani</name>
    <dbReference type="NCBI Taxonomy" id="456999"/>
    <lineage>
        <taxon>Eukaryota</taxon>
        <taxon>Fungi</taxon>
        <taxon>Dikarya</taxon>
        <taxon>Basidiomycota</taxon>
        <taxon>Agaricomycotina</taxon>
        <taxon>Agaricomycetes</taxon>
        <taxon>Cantharellales</taxon>
        <taxon>Ceratobasidiaceae</taxon>
        <taxon>Rhizoctonia</taxon>
    </lineage>
</organism>
<dbReference type="EMBL" id="CAJMWX010001238">
    <property type="protein sequence ID" value="CAE6476633.1"/>
    <property type="molecule type" value="Genomic_DNA"/>
</dbReference>
<evidence type="ECO:0000313" key="1">
    <source>
        <dbReference type="EMBL" id="CAE6476633.1"/>
    </source>
</evidence>